<dbReference type="GO" id="GO:0005829">
    <property type="term" value="C:cytosol"/>
    <property type="evidence" value="ECO:0007669"/>
    <property type="project" value="TreeGrafter"/>
</dbReference>
<comment type="caution">
    <text evidence="3">The sequence shown here is derived from an EMBL/GenBank/DDBJ whole genome shotgun (WGS) entry which is preliminary data.</text>
</comment>
<evidence type="ECO:0000256" key="1">
    <source>
        <dbReference type="ARBA" id="ARBA00023125"/>
    </source>
</evidence>
<dbReference type="GO" id="GO:0003700">
    <property type="term" value="F:DNA-binding transcription factor activity"/>
    <property type="evidence" value="ECO:0007669"/>
    <property type="project" value="TreeGrafter"/>
</dbReference>
<feature type="domain" description="HTH cro/C1-type" evidence="2">
    <location>
        <begin position="8"/>
        <end position="64"/>
    </location>
</feature>
<dbReference type="CDD" id="cd00093">
    <property type="entry name" value="HTH_XRE"/>
    <property type="match status" value="1"/>
</dbReference>
<dbReference type="InterPro" id="IPR050807">
    <property type="entry name" value="TransReg_Diox_bact_type"/>
</dbReference>
<dbReference type="InterPro" id="IPR010982">
    <property type="entry name" value="Lambda_DNA-bd_dom_sf"/>
</dbReference>
<dbReference type="PROSITE" id="PS50943">
    <property type="entry name" value="HTH_CROC1"/>
    <property type="match status" value="1"/>
</dbReference>
<proteinExistence type="predicted"/>
<dbReference type="GO" id="GO:0003677">
    <property type="term" value="F:DNA binding"/>
    <property type="evidence" value="ECO:0007669"/>
    <property type="project" value="UniProtKB-KW"/>
</dbReference>
<dbReference type="InterPro" id="IPR001387">
    <property type="entry name" value="Cro/C1-type_HTH"/>
</dbReference>
<gene>
    <name evidence="3" type="ORF">IAB89_00640</name>
</gene>
<protein>
    <submittedName>
        <fullName evidence="3">Helix-turn-helix transcriptional regulator</fullName>
    </submittedName>
</protein>
<dbReference type="AlphaFoldDB" id="A0A9D1DES5"/>
<evidence type="ECO:0000313" key="3">
    <source>
        <dbReference type="EMBL" id="HIR46154.1"/>
    </source>
</evidence>
<dbReference type="SUPFAM" id="SSF47413">
    <property type="entry name" value="lambda repressor-like DNA-binding domains"/>
    <property type="match status" value="1"/>
</dbReference>
<dbReference type="PANTHER" id="PTHR46797">
    <property type="entry name" value="HTH-TYPE TRANSCRIPTIONAL REGULATOR"/>
    <property type="match status" value="1"/>
</dbReference>
<reference evidence="3" key="2">
    <citation type="journal article" date="2021" name="PeerJ">
        <title>Extensive microbial diversity within the chicken gut microbiome revealed by metagenomics and culture.</title>
        <authorList>
            <person name="Gilroy R."/>
            <person name="Ravi A."/>
            <person name="Getino M."/>
            <person name="Pursley I."/>
            <person name="Horton D.L."/>
            <person name="Alikhan N.F."/>
            <person name="Baker D."/>
            <person name="Gharbi K."/>
            <person name="Hall N."/>
            <person name="Watson M."/>
            <person name="Adriaenssens E.M."/>
            <person name="Foster-Nyarko E."/>
            <person name="Jarju S."/>
            <person name="Secka A."/>
            <person name="Antonio M."/>
            <person name="Oren A."/>
            <person name="Chaudhuri R.R."/>
            <person name="La Ragione R."/>
            <person name="Hildebrand F."/>
            <person name="Pallen M.J."/>
        </authorList>
    </citation>
    <scope>NUCLEOTIDE SEQUENCE</scope>
    <source>
        <strain evidence="3">ChiSxjej1B13-7958</strain>
    </source>
</reference>
<dbReference type="EMBL" id="DVGZ01000007">
    <property type="protein sequence ID" value="HIR46154.1"/>
    <property type="molecule type" value="Genomic_DNA"/>
</dbReference>
<name>A0A9D1DES5_9FIRM</name>
<sequence length="119" mass="13523">MATVGEKIRAARKAKNLTQKQLGELCDPVIAEPTIRRYELGKLNPKFETLSKIAKALQIPVTDLVFECVNDVSALYDFSYEAQIQRNLSQLNAKGVRIAAERVEELTKIDEYRKTPRQD</sequence>
<dbReference type="Pfam" id="PF01381">
    <property type="entry name" value="HTH_3"/>
    <property type="match status" value="1"/>
</dbReference>
<organism evidence="3 4">
    <name type="scientific">Candidatus Caccousia avicola</name>
    <dbReference type="NCBI Taxonomy" id="2840721"/>
    <lineage>
        <taxon>Bacteria</taxon>
        <taxon>Bacillati</taxon>
        <taxon>Bacillota</taxon>
        <taxon>Clostridia</taxon>
        <taxon>Eubacteriales</taxon>
        <taxon>Oscillospiraceae</taxon>
        <taxon>Oscillospiraceae incertae sedis</taxon>
        <taxon>Candidatus Caccousia</taxon>
    </lineage>
</organism>
<dbReference type="SMART" id="SM00530">
    <property type="entry name" value="HTH_XRE"/>
    <property type="match status" value="1"/>
</dbReference>
<dbReference type="PANTHER" id="PTHR46797:SF1">
    <property type="entry name" value="METHYLPHOSPHONATE SYNTHASE"/>
    <property type="match status" value="1"/>
</dbReference>
<accession>A0A9D1DES5</accession>
<dbReference type="Proteomes" id="UP000824242">
    <property type="component" value="Unassembled WGS sequence"/>
</dbReference>
<reference evidence="3" key="1">
    <citation type="submission" date="2020-10" db="EMBL/GenBank/DDBJ databases">
        <authorList>
            <person name="Gilroy R."/>
        </authorList>
    </citation>
    <scope>NUCLEOTIDE SEQUENCE</scope>
    <source>
        <strain evidence="3">ChiSxjej1B13-7958</strain>
    </source>
</reference>
<evidence type="ECO:0000313" key="4">
    <source>
        <dbReference type="Proteomes" id="UP000824242"/>
    </source>
</evidence>
<keyword evidence="1" id="KW-0238">DNA-binding</keyword>
<evidence type="ECO:0000259" key="2">
    <source>
        <dbReference type="PROSITE" id="PS50943"/>
    </source>
</evidence>
<dbReference type="Gene3D" id="1.10.260.40">
    <property type="entry name" value="lambda repressor-like DNA-binding domains"/>
    <property type="match status" value="1"/>
</dbReference>